<organism evidence="3 4">
    <name type="scientific">Jeotgalibaca porci</name>
    <dbReference type="NCBI Taxonomy" id="1868793"/>
    <lineage>
        <taxon>Bacteria</taxon>
        <taxon>Bacillati</taxon>
        <taxon>Bacillota</taxon>
        <taxon>Bacilli</taxon>
        <taxon>Lactobacillales</taxon>
        <taxon>Carnobacteriaceae</taxon>
        <taxon>Jeotgalibaca</taxon>
    </lineage>
</organism>
<dbReference type="SMART" id="SM01095">
    <property type="entry name" value="Cpl-7"/>
    <property type="match status" value="1"/>
</dbReference>
<dbReference type="KEGG" id="jpo:G7058_00300"/>
<dbReference type="EMBL" id="CP049889">
    <property type="protein sequence ID" value="QIK50637.1"/>
    <property type="molecule type" value="Genomic_DNA"/>
</dbReference>
<dbReference type="Pfam" id="PF08230">
    <property type="entry name" value="CW_7"/>
    <property type="match status" value="1"/>
</dbReference>
<dbReference type="Gene3D" id="2.30.30.40">
    <property type="entry name" value="SH3 Domains"/>
    <property type="match status" value="1"/>
</dbReference>
<protein>
    <recommendedName>
        <fullName evidence="5">N-acetylmuramoyl-L-alanine amidase</fullName>
    </recommendedName>
</protein>
<evidence type="ECO:0008006" key="5">
    <source>
        <dbReference type="Google" id="ProtNLM"/>
    </source>
</evidence>
<dbReference type="GeneID" id="94551694"/>
<evidence type="ECO:0000313" key="4">
    <source>
        <dbReference type="Proteomes" id="UP000501830"/>
    </source>
</evidence>
<dbReference type="Pfam" id="PF01510">
    <property type="entry name" value="Amidase_2"/>
    <property type="match status" value="1"/>
</dbReference>
<name>A0A6G7WEJ1_9LACT</name>
<evidence type="ECO:0000259" key="2">
    <source>
        <dbReference type="SMART" id="SM01095"/>
    </source>
</evidence>
<proteinExistence type="predicted"/>
<dbReference type="CDD" id="cd06583">
    <property type="entry name" value="PGRP"/>
    <property type="match status" value="1"/>
</dbReference>
<dbReference type="InterPro" id="IPR036505">
    <property type="entry name" value="Amidase/PGRP_sf"/>
</dbReference>
<gene>
    <name evidence="3" type="ORF">G7058_00300</name>
</gene>
<dbReference type="InterPro" id="IPR002502">
    <property type="entry name" value="Amidase_domain"/>
</dbReference>
<dbReference type="SUPFAM" id="SSF55846">
    <property type="entry name" value="N-acetylmuramoyl-L-alanine amidase-like"/>
    <property type="match status" value="1"/>
</dbReference>
<dbReference type="GO" id="GO:0009253">
    <property type="term" value="P:peptidoglycan catabolic process"/>
    <property type="evidence" value="ECO:0007669"/>
    <property type="project" value="InterPro"/>
</dbReference>
<dbReference type="AlphaFoldDB" id="A0A6G7WEJ1"/>
<dbReference type="SMART" id="SM00644">
    <property type="entry name" value="Ami_2"/>
    <property type="match status" value="1"/>
</dbReference>
<keyword evidence="4" id="KW-1185">Reference proteome</keyword>
<dbReference type="Gene3D" id="3.40.80.10">
    <property type="entry name" value="Peptidoglycan recognition protein-like"/>
    <property type="match status" value="1"/>
</dbReference>
<dbReference type="InterPro" id="IPR013168">
    <property type="entry name" value="Cpl_7_lyso_C"/>
</dbReference>
<feature type="domain" description="N-acetylmuramoyl-L-alanine amidase" evidence="1">
    <location>
        <begin position="13"/>
        <end position="150"/>
    </location>
</feature>
<evidence type="ECO:0000313" key="3">
    <source>
        <dbReference type="EMBL" id="QIK50637.1"/>
    </source>
</evidence>
<dbReference type="RefSeq" id="WP_166061680.1">
    <property type="nucleotide sequence ID" value="NZ_CP049889.1"/>
</dbReference>
<feature type="domain" description="Cpl-7 lysozyme C-terminal" evidence="2">
    <location>
        <begin position="185"/>
        <end position="224"/>
    </location>
</feature>
<sequence length="338" mass="38399">MSRSPYIDSVVLTPKHSGKRTEKVQAFVIHHMTAKWTGKRCAEYFRDTPSRQASANYCIGYDGDVALNVEEENRAWTSSSNWADQRAITYELANSTIGGQWDVSDKTLRKAIIMLAEQHKRYGLKKATYTGDTSGTLWRHDWFFNTNCPGPYLGSKLPYMADEINKILSQNEPVVAGAKVEKPKTDKQLADEVIKGIHGTGAERKAKLGNRYDAVQKLVDEMFKPKPVAKPKPAPKPTPKPTVAKSWKEHGFFYTDPRPDNLIYVRDQPSLKGKIIAEYYIYGVNESEPIEYHTVHVNDGYVWLQYDRMRDGVVIGQGYIPCREYKNGKAQTLWGTIK</sequence>
<evidence type="ECO:0000259" key="1">
    <source>
        <dbReference type="SMART" id="SM00644"/>
    </source>
</evidence>
<dbReference type="Proteomes" id="UP000501830">
    <property type="component" value="Chromosome"/>
</dbReference>
<reference evidence="3 4" key="1">
    <citation type="journal article" date="2017" name="Int. J. Syst. Evol. Microbiol.">
        <title>Jeotgalibaca porci sp. nov. and Jeotgalibaca arthritidis sp. nov., isolated from pigs, and emended description of the genus Jeotgalibaca.</title>
        <authorList>
            <person name="Zamora L."/>
            <person name="Perez-Sancho M."/>
            <person name="Dominguez L."/>
            <person name="Fernandez-Garayzabal J.F."/>
            <person name="Vela A.I."/>
        </authorList>
    </citation>
    <scope>NUCLEOTIDE SEQUENCE [LARGE SCALE GENOMIC DNA]</scope>
    <source>
        <strain evidence="3 4">CCUG 69148</strain>
    </source>
</reference>
<dbReference type="GO" id="GO:0008745">
    <property type="term" value="F:N-acetylmuramoyl-L-alanine amidase activity"/>
    <property type="evidence" value="ECO:0007669"/>
    <property type="project" value="InterPro"/>
</dbReference>
<accession>A0A6G7WEJ1</accession>